<proteinExistence type="predicted"/>
<organism evidence="5 6">
    <name type="scientific">Caenorhabditis nigoni</name>
    <dbReference type="NCBI Taxonomy" id="1611254"/>
    <lineage>
        <taxon>Eukaryota</taxon>
        <taxon>Metazoa</taxon>
        <taxon>Ecdysozoa</taxon>
        <taxon>Nematoda</taxon>
        <taxon>Chromadorea</taxon>
        <taxon>Rhabditida</taxon>
        <taxon>Rhabditina</taxon>
        <taxon>Rhabditomorpha</taxon>
        <taxon>Rhabditoidea</taxon>
        <taxon>Rhabditidae</taxon>
        <taxon>Peloderinae</taxon>
        <taxon>Caenorhabditis</taxon>
    </lineage>
</organism>
<evidence type="ECO:0000313" key="6">
    <source>
        <dbReference type="Proteomes" id="UP000230233"/>
    </source>
</evidence>
<dbReference type="PANTHER" id="PTHR45680">
    <property type="entry name" value="NUCLEAR HORMONE RECEPTOR FAMILY"/>
    <property type="match status" value="1"/>
</dbReference>
<feature type="domain" description="NR LBD" evidence="4">
    <location>
        <begin position="36"/>
        <end position="89"/>
    </location>
</feature>
<dbReference type="InterPro" id="IPR051152">
    <property type="entry name" value="C.elegans_Orphan_NR"/>
</dbReference>
<evidence type="ECO:0000256" key="3">
    <source>
        <dbReference type="ARBA" id="ARBA00023170"/>
    </source>
</evidence>
<keyword evidence="2" id="KW-0804">Transcription</keyword>
<dbReference type="EMBL" id="PDUG01000005">
    <property type="protein sequence ID" value="PIC23885.1"/>
    <property type="molecule type" value="Genomic_DNA"/>
</dbReference>
<accession>A0A2G5T918</accession>
<dbReference type="STRING" id="1611254.A0A2G5T918"/>
<dbReference type="InterPro" id="IPR000536">
    <property type="entry name" value="Nucl_hrmn_rcpt_lig-bd"/>
</dbReference>
<keyword evidence="6" id="KW-1185">Reference proteome</keyword>
<keyword evidence="3" id="KW-0675">Receptor</keyword>
<protein>
    <recommendedName>
        <fullName evidence="4">NR LBD domain-containing protein</fullName>
    </recommendedName>
</protein>
<name>A0A2G5T918_9PELO</name>
<reference evidence="6" key="1">
    <citation type="submission" date="2017-10" db="EMBL/GenBank/DDBJ databases">
        <title>Rapid genome shrinkage in a self-fertile nematode reveals novel sperm competition proteins.</title>
        <authorList>
            <person name="Yin D."/>
            <person name="Schwarz E.M."/>
            <person name="Thomas C.G."/>
            <person name="Felde R.L."/>
            <person name="Korf I.F."/>
            <person name="Cutter A.D."/>
            <person name="Schartner C.M."/>
            <person name="Ralston E.J."/>
            <person name="Meyer B.J."/>
            <person name="Haag E.S."/>
        </authorList>
    </citation>
    <scope>NUCLEOTIDE SEQUENCE [LARGE SCALE GENOMIC DNA]</scope>
    <source>
        <strain evidence="6">JU1422</strain>
    </source>
</reference>
<comment type="caution">
    <text evidence="5">The sequence shown here is derived from an EMBL/GenBank/DDBJ whole genome shotgun (WGS) entry which is preliminary data.</text>
</comment>
<keyword evidence="1" id="KW-0805">Transcription regulation</keyword>
<evidence type="ECO:0000259" key="4">
    <source>
        <dbReference type="Pfam" id="PF00104"/>
    </source>
</evidence>
<evidence type="ECO:0000256" key="2">
    <source>
        <dbReference type="ARBA" id="ARBA00023163"/>
    </source>
</evidence>
<dbReference type="PANTHER" id="PTHR45680:SF34">
    <property type="entry name" value="NR LBD DOMAIN-CONTAINING PROTEIN-RELATED"/>
    <property type="match status" value="1"/>
</dbReference>
<dbReference type="InterPro" id="IPR035500">
    <property type="entry name" value="NHR-like_dom_sf"/>
</dbReference>
<evidence type="ECO:0000313" key="5">
    <source>
        <dbReference type="EMBL" id="PIC23885.1"/>
    </source>
</evidence>
<evidence type="ECO:0000256" key="1">
    <source>
        <dbReference type="ARBA" id="ARBA00023015"/>
    </source>
</evidence>
<dbReference type="Pfam" id="PF00104">
    <property type="entry name" value="Hormone_recep"/>
    <property type="match status" value="1"/>
</dbReference>
<dbReference type="SUPFAM" id="SSF48508">
    <property type="entry name" value="Nuclear receptor ligand-binding domain"/>
    <property type="match status" value="1"/>
</dbReference>
<dbReference type="Proteomes" id="UP000230233">
    <property type="component" value="Chromosome V"/>
</dbReference>
<gene>
    <name evidence="5" type="primary">Cnig_chr_V.g17425</name>
    <name evidence="5" type="ORF">B9Z55_017425</name>
</gene>
<sequence>MKSQAVHEEEVIEQIEKLNPTDVELTYMFAKSYSLRYMKSQNIYEEDVIEQIEKLNPTDVELTYMFAQTCFQYAGNRFQGEIMSITDRF</sequence>
<dbReference type="AlphaFoldDB" id="A0A2G5T918"/>